<keyword evidence="2" id="KW-1185">Reference proteome</keyword>
<reference evidence="1 2" key="1">
    <citation type="journal article" date="2014" name="BMC Genomics">
        <title>Genome sequencing of four Aureobasidium pullulans varieties: biotechnological potential, stress tolerance, and description of new species.</title>
        <authorList>
            <person name="Gostin Ar C."/>
            <person name="Ohm R.A."/>
            <person name="Kogej T."/>
            <person name="Sonjak S."/>
            <person name="Turk M."/>
            <person name="Zajc J."/>
            <person name="Zalar P."/>
            <person name="Grube M."/>
            <person name="Sun H."/>
            <person name="Han J."/>
            <person name="Sharma A."/>
            <person name="Chiniquy J."/>
            <person name="Ngan C.Y."/>
            <person name="Lipzen A."/>
            <person name="Barry K."/>
            <person name="Grigoriev I.V."/>
            <person name="Gunde-Cimerman N."/>
        </authorList>
    </citation>
    <scope>NUCLEOTIDE SEQUENCE [LARGE SCALE GENOMIC DNA]</scope>
    <source>
        <strain evidence="1 2">EXF-2481</strain>
    </source>
</reference>
<dbReference type="HOGENOM" id="CLU_725587_0_0_1"/>
<dbReference type="EMBL" id="KL584762">
    <property type="protein sequence ID" value="KEQ94531.1"/>
    <property type="molecule type" value="Genomic_DNA"/>
</dbReference>
<proteinExistence type="predicted"/>
<evidence type="ECO:0000313" key="1">
    <source>
        <dbReference type="EMBL" id="KEQ94531.1"/>
    </source>
</evidence>
<protein>
    <submittedName>
        <fullName evidence="1">Uncharacterized protein</fullName>
    </submittedName>
</protein>
<accession>A0A074Z6G4</accession>
<evidence type="ECO:0000313" key="2">
    <source>
        <dbReference type="Proteomes" id="UP000030641"/>
    </source>
</evidence>
<dbReference type="GeneID" id="25364195"/>
<gene>
    <name evidence="1" type="ORF">AUEXF2481DRAFT_30500</name>
</gene>
<dbReference type="Proteomes" id="UP000030641">
    <property type="component" value="Unassembled WGS sequence"/>
</dbReference>
<dbReference type="AlphaFoldDB" id="A0A074Z6G4"/>
<dbReference type="OrthoDB" id="3795850at2759"/>
<dbReference type="RefSeq" id="XP_013342853.1">
    <property type="nucleotide sequence ID" value="XM_013487399.1"/>
</dbReference>
<sequence>MGDTAAAVVWGVPVKPVDLIVSLDALRKASPAIQTLRLCHQFGKGKDAHVAKLPKEIIVFIEEELLAMHRVGKEKEPFSLPGRYCCFEGSCRPSDHMHHVDHVFPKEDYEFEYASDDSEAYEDDYESLADTARAELCEAHPEWRTKQGLVLPANFPSLLHAKIADIFDINTSEEVHELCFMSKVEWEDDVRDYLSTQGNSEIIRKYFSLNVFIMCENLSDSTKKYLCDCDERFSKVHSDPEKVAICYLVLPSRSTKWEVRLDPISRESGSYYGESATSMLVDRNSLDLTEEHQQRFARAMSRLALKPSVHPSQLQTTLLASCSMTASSPSLMQYPRRAKKEQPSAEDIEKKHTAITGRIRDMEKTHWPKLMLLVNHNCHEF</sequence>
<organism evidence="1 2">
    <name type="scientific">Aureobasidium subglaciale (strain EXF-2481)</name>
    <name type="common">Aureobasidium pullulans var. subglaciale</name>
    <dbReference type="NCBI Taxonomy" id="1043005"/>
    <lineage>
        <taxon>Eukaryota</taxon>
        <taxon>Fungi</taxon>
        <taxon>Dikarya</taxon>
        <taxon>Ascomycota</taxon>
        <taxon>Pezizomycotina</taxon>
        <taxon>Dothideomycetes</taxon>
        <taxon>Dothideomycetidae</taxon>
        <taxon>Dothideales</taxon>
        <taxon>Saccotheciaceae</taxon>
        <taxon>Aureobasidium</taxon>
    </lineage>
</organism>
<name>A0A074Z6G4_AURSE</name>
<dbReference type="InParanoid" id="A0A074Z6G4"/>
<dbReference type="OMA" id="QHVESNI"/>